<organism evidence="1 2">
    <name type="scientific">Halocaridina rubra</name>
    <name type="common">Hawaiian red shrimp</name>
    <dbReference type="NCBI Taxonomy" id="373956"/>
    <lineage>
        <taxon>Eukaryota</taxon>
        <taxon>Metazoa</taxon>
        <taxon>Ecdysozoa</taxon>
        <taxon>Arthropoda</taxon>
        <taxon>Crustacea</taxon>
        <taxon>Multicrustacea</taxon>
        <taxon>Malacostraca</taxon>
        <taxon>Eumalacostraca</taxon>
        <taxon>Eucarida</taxon>
        <taxon>Decapoda</taxon>
        <taxon>Pleocyemata</taxon>
        <taxon>Caridea</taxon>
        <taxon>Atyoidea</taxon>
        <taxon>Atyidae</taxon>
        <taxon>Halocaridina</taxon>
    </lineage>
</organism>
<protein>
    <submittedName>
        <fullName evidence="1">Uncharacterized protein</fullName>
    </submittedName>
</protein>
<proteinExistence type="predicted"/>
<evidence type="ECO:0000313" key="2">
    <source>
        <dbReference type="Proteomes" id="UP001381693"/>
    </source>
</evidence>
<accession>A0AAN8WRI9</accession>
<evidence type="ECO:0000313" key="1">
    <source>
        <dbReference type="EMBL" id="KAK7063247.1"/>
    </source>
</evidence>
<feature type="non-terminal residue" evidence="1">
    <location>
        <position position="217"/>
    </location>
</feature>
<dbReference type="EMBL" id="JAXCGZ010020901">
    <property type="protein sequence ID" value="KAK7063247.1"/>
    <property type="molecule type" value="Genomic_DNA"/>
</dbReference>
<reference evidence="1 2" key="1">
    <citation type="submission" date="2023-11" db="EMBL/GenBank/DDBJ databases">
        <title>Halocaridina rubra genome assembly.</title>
        <authorList>
            <person name="Smith C."/>
        </authorList>
    </citation>
    <scope>NUCLEOTIDE SEQUENCE [LARGE SCALE GENOMIC DNA]</scope>
    <source>
        <strain evidence="1">EP-1</strain>
        <tissue evidence="1">Whole</tissue>
    </source>
</reference>
<sequence>MRISSMTANMSNALNDLTDLYGSLNLNGEPEDSNLQAIMRINSYLNNSLDLRNINSDQSTNKNIDSMLTELISGSHGTDVAANTSRKNAAPNVSCSVEPSIPLSRLLAQSYSYSSDSSTSPHTPVTPRTALPVCGRNSVFSYMDETPQSSVSNVSQYNISYTPNISQSMRASTTSDPGSPTLEDAILMGCQDSSSNAYNTDINSATKMNDMTLADFM</sequence>
<keyword evidence="2" id="KW-1185">Reference proteome</keyword>
<name>A0AAN8WRI9_HALRR</name>
<dbReference type="Proteomes" id="UP001381693">
    <property type="component" value="Unassembled WGS sequence"/>
</dbReference>
<dbReference type="AlphaFoldDB" id="A0AAN8WRI9"/>
<comment type="caution">
    <text evidence="1">The sequence shown here is derived from an EMBL/GenBank/DDBJ whole genome shotgun (WGS) entry which is preliminary data.</text>
</comment>
<gene>
    <name evidence="1" type="ORF">SK128_000612</name>
</gene>